<dbReference type="GeneID" id="140004999"/>
<dbReference type="Pfam" id="PF16900">
    <property type="entry name" value="REPA_OB_2"/>
    <property type="match status" value="1"/>
</dbReference>
<keyword evidence="1" id="KW-0238">DNA-binding</keyword>
<name>A0ABM4U1M3_COFAR</name>
<evidence type="ECO:0000259" key="2">
    <source>
        <dbReference type="Pfam" id="PF16900"/>
    </source>
</evidence>
<protein>
    <submittedName>
        <fullName evidence="4">Replication protein A 70 kDa DNA-binding subunit D-like</fullName>
    </submittedName>
</protein>
<evidence type="ECO:0000313" key="3">
    <source>
        <dbReference type="Proteomes" id="UP001652660"/>
    </source>
</evidence>
<dbReference type="Gene3D" id="2.40.50.140">
    <property type="entry name" value="Nucleic acid-binding proteins"/>
    <property type="match status" value="2"/>
</dbReference>
<dbReference type="PANTHER" id="PTHR47165">
    <property type="entry name" value="OS03G0429900 PROTEIN"/>
    <property type="match status" value="1"/>
</dbReference>
<evidence type="ECO:0000256" key="1">
    <source>
        <dbReference type="ARBA" id="ARBA00023125"/>
    </source>
</evidence>
<accession>A0ABM4U1M3</accession>
<dbReference type="RefSeq" id="XP_071901178.1">
    <property type="nucleotide sequence ID" value="XM_072045077.1"/>
</dbReference>
<dbReference type="SUPFAM" id="SSF50249">
    <property type="entry name" value="Nucleic acid-binding proteins"/>
    <property type="match status" value="1"/>
</dbReference>
<keyword evidence="3" id="KW-1185">Reference proteome</keyword>
<evidence type="ECO:0000313" key="4">
    <source>
        <dbReference type="RefSeq" id="XP_071901178.1"/>
    </source>
</evidence>
<gene>
    <name evidence="4" type="primary">LOC140004999</name>
</gene>
<sequence length="279" mass="32327">MIYGGDIHFFKRHFQPFRRYYISNAKLETVQPRYSTYTNEYCWVIDNSTVVQQVHESEPPMLPDVFNFKPYGRIYEHIDTDEEIDLLGVAIHVNPRAMRGPTPTREIIIVDESSQPLVLTLWGEHEFDEGQQIADMIHTQPIIAALRIKATSYHTLNLSTKFATCILINPPTTQANALRTWSSKNQEAFLKFIAERTYADRLNLLPAPVDDTVVTIKSLTTTNTKRPYWIRGIPNLLDRSQKMWYNACPICYKYLRARPNLEFDCTSCHKRIRVSPGAD</sequence>
<dbReference type="InterPro" id="IPR012340">
    <property type="entry name" value="NA-bd_OB-fold"/>
</dbReference>
<reference evidence="4" key="1">
    <citation type="submission" date="2025-08" db="UniProtKB">
        <authorList>
            <consortium name="RefSeq"/>
        </authorList>
    </citation>
    <scope>IDENTIFICATION</scope>
    <source>
        <tissue evidence="4">Leaves</tissue>
    </source>
</reference>
<proteinExistence type="predicted"/>
<dbReference type="Proteomes" id="UP001652660">
    <property type="component" value="Chromosome 4c"/>
</dbReference>
<dbReference type="InterPro" id="IPR031657">
    <property type="entry name" value="REPA_OB_2"/>
</dbReference>
<dbReference type="PANTHER" id="PTHR47165:SF4">
    <property type="entry name" value="OS03G0429900 PROTEIN"/>
    <property type="match status" value="1"/>
</dbReference>
<organism evidence="3 4">
    <name type="scientific">Coffea arabica</name>
    <name type="common">Arabian coffee</name>
    <dbReference type="NCBI Taxonomy" id="13443"/>
    <lineage>
        <taxon>Eukaryota</taxon>
        <taxon>Viridiplantae</taxon>
        <taxon>Streptophyta</taxon>
        <taxon>Embryophyta</taxon>
        <taxon>Tracheophyta</taxon>
        <taxon>Spermatophyta</taxon>
        <taxon>Magnoliopsida</taxon>
        <taxon>eudicotyledons</taxon>
        <taxon>Gunneridae</taxon>
        <taxon>Pentapetalae</taxon>
        <taxon>asterids</taxon>
        <taxon>lamiids</taxon>
        <taxon>Gentianales</taxon>
        <taxon>Rubiaceae</taxon>
        <taxon>Ixoroideae</taxon>
        <taxon>Gardenieae complex</taxon>
        <taxon>Bertiereae - Coffeeae clade</taxon>
        <taxon>Coffeeae</taxon>
        <taxon>Coffea</taxon>
    </lineage>
</organism>
<feature type="domain" description="Replication protein A OB" evidence="2">
    <location>
        <begin position="76"/>
        <end position="169"/>
    </location>
</feature>